<reference evidence="1 3" key="2">
    <citation type="journal article" date="2013" name="Nature">
        <title>Insights into bilaterian evolution from three spiralian genomes.</title>
        <authorList>
            <person name="Simakov O."/>
            <person name="Marletaz F."/>
            <person name="Cho S.J."/>
            <person name="Edsinger-Gonzales E."/>
            <person name="Havlak P."/>
            <person name="Hellsten U."/>
            <person name="Kuo D.H."/>
            <person name="Larsson T."/>
            <person name="Lv J."/>
            <person name="Arendt D."/>
            <person name="Savage R."/>
            <person name="Osoegawa K."/>
            <person name="de Jong P."/>
            <person name="Grimwood J."/>
            <person name="Chapman J.A."/>
            <person name="Shapiro H."/>
            <person name="Aerts A."/>
            <person name="Otillar R.P."/>
            <person name="Terry A.Y."/>
            <person name="Boore J.L."/>
            <person name="Grigoriev I.V."/>
            <person name="Lindberg D.R."/>
            <person name="Seaver E.C."/>
            <person name="Weisblat D.A."/>
            <person name="Putnam N.H."/>
            <person name="Rokhsar D.S."/>
        </authorList>
    </citation>
    <scope>NUCLEOTIDE SEQUENCE</scope>
    <source>
        <strain evidence="1 3">I ESC-2004</strain>
    </source>
</reference>
<keyword evidence="3" id="KW-1185">Reference proteome</keyword>
<evidence type="ECO:0000313" key="3">
    <source>
        <dbReference type="Proteomes" id="UP000014760"/>
    </source>
</evidence>
<dbReference type="Proteomes" id="UP000014760">
    <property type="component" value="Unassembled WGS sequence"/>
</dbReference>
<reference evidence="3" key="1">
    <citation type="submission" date="2012-12" db="EMBL/GenBank/DDBJ databases">
        <authorList>
            <person name="Hellsten U."/>
            <person name="Grimwood J."/>
            <person name="Chapman J.A."/>
            <person name="Shapiro H."/>
            <person name="Aerts A."/>
            <person name="Otillar R.P."/>
            <person name="Terry A.Y."/>
            <person name="Boore J.L."/>
            <person name="Simakov O."/>
            <person name="Marletaz F."/>
            <person name="Cho S.-J."/>
            <person name="Edsinger-Gonzales E."/>
            <person name="Havlak P."/>
            <person name="Kuo D.-H."/>
            <person name="Larsson T."/>
            <person name="Lv J."/>
            <person name="Arendt D."/>
            <person name="Savage R."/>
            <person name="Osoegawa K."/>
            <person name="de Jong P."/>
            <person name="Lindberg D.R."/>
            <person name="Seaver E.C."/>
            <person name="Weisblat D.A."/>
            <person name="Putnam N.H."/>
            <person name="Grigoriev I.V."/>
            <person name="Rokhsar D.S."/>
        </authorList>
    </citation>
    <scope>NUCLEOTIDE SEQUENCE</scope>
    <source>
        <strain evidence="3">I ESC-2004</strain>
    </source>
</reference>
<dbReference type="EMBL" id="AMQN01003633">
    <property type="status" value="NOT_ANNOTATED_CDS"/>
    <property type="molecule type" value="Genomic_DNA"/>
</dbReference>
<name>R7T7C4_CAPTE</name>
<evidence type="ECO:0000313" key="1">
    <source>
        <dbReference type="EMBL" id="ELT87305.1"/>
    </source>
</evidence>
<dbReference type="OrthoDB" id="8946669at2759"/>
<organism evidence="1">
    <name type="scientific">Capitella teleta</name>
    <name type="common">Polychaete worm</name>
    <dbReference type="NCBI Taxonomy" id="283909"/>
    <lineage>
        <taxon>Eukaryota</taxon>
        <taxon>Metazoa</taxon>
        <taxon>Spiralia</taxon>
        <taxon>Lophotrochozoa</taxon>
        <taxon>Annelida</taxon>
        <taxon>Polychaeta</taxon>
        <taxon>Sedentaria</taxon>
        <taxon>Scolecida</taxon>
        <taxon>Capitellidae</taxon>
        <taxon>Capitella</taxon>
    </lineage>
</organism>
<evidence type="ECO:0000313" key="2">
    <source>
        <dbReference type="EnsemblMetazoa" id="CapteP189097"/>
    </source>
</evidence>
<dbReference type="HOGENOM" id="CLU_783572_0_0_1"/>
<reference evidence="2" key="3">
    <citation type="submission" date="2015-06" db="UniProtKB">
        <authorList>
            <consortium name="EnsemblMetazoa"/>
        </authorList>
    </citation>
    <scope>IDENTIFICATION</scope>
</reference>
<dbReference type="EnsemblMetazoa" id="CapteT189097">
    <property type="protein sequence ID" value="CapteP189097"/>
    <property type="gene ID" value="CapteG189097"/>
</dbReference>
<proteinExistence type="predicted"/>
<dbReference type="EMBL" id="AMQN01003632">
    <property type="status" value="NOT_ANNOTATED_CDS"/>
    <property type="molecule type" value="Genomic_DNA"/>
</dbReference>
<accession>R7T7C4</accession>
<sequence>MAALTKPSKGECFDQQEAEQESSAVDSIAGLMASKDKDLFGDRRHKATYISSVEFLCVYTLYLYRESEADAGARSAFIAEIKRVTTLGLEPRPRCRRRSDFAAKVDVRRSRCEDLSVSRKKNEVIVNPRRRYEDGERSRRRTTLFQENVRVECLRGFLRKELLKITVQRFLIPVVIIRVENWHHASFIESCSAGAGARSAFIAEFKRVTTLGLEPRPGCRRRSDFAAKVDVRRSRCEDLSVSGKKNEVIVNARRRYEDGERSRRRTTLFQGNVRVECLRGSLREELLKITAQRSLTPVAIIRVEGSNSVRIQSGPKVVHELHVKDLNAFQWCCAVLEMCCKIDHSVKNHAKSSE</sequence>
<dbReference type="AlphaFoldDB" id="R7T7C4"/>
<dbReference type="EMBL" id="KB312379">
    <property type="protein sequence ID" value="ELT87305.1"/>
    <property type="molecule type" value="Genomic_DNA"/>
</dbReference>
<protein>
    <submittedName>
        <fullName evidence="1 2">Uncharacterized protein</fullName>
    </submittedName>
</protein>
<gene>
    <name evidence="1" type="ORF">CAPTEDRAFT_189097</name>
</gene>